<dbReference type="Gene3D" id="2.60.40.10">
    <property type="entry name" value="Immunoglobulins"/>
    <property type="match status" value="1"/>
</dbReference>
<dbReference type="AlphaFoldDB" id="A0AAJ1V8D1"/>
<accession>A0AAJ1V8D1</accession>
<feature type="chain" id="PRO_5042507410" description="T9SS type A sorting domain-containing protein" evidence="1">
    <location>
        <begin position="23"/>
        <end position="1010"/>
    </location>
</feature>
<evidence type="ECO:0000256" key="1">
    <source>
        <dbReference type="SAM" id="SignalP"/>
    </source>
</evidence>
<gene>
    <name evidence="2" type="ORF">HX001_10195</name>
</gene>
<dbReference type="Proteomes" id="UP001170959">
    <property type="component" value="Unassembled WGS sequence"/>
</dbReference>
<sequence length="1010" mass="109810">MKKLYFFKASLLTCLLTGFAFGQGTETFESQTALSNSYATGSFDGETGGIVWNYTNARNEGTYPITNKGILFQASGNTLETTISNGIGKLSFDVRKAFTGGSNNRKIEVLVDNVVVYASPTFGTSQTDSTIHNYEVEINKTGAVTITFRNAGPQLTLDNISWTAAGVATEKPVVSPRTITGTYGVLLSDGAVTATNNPTSWTQTGTLPLGITFDNGVFSGTPEQPGTFTTQVTATNQYGTSDPANVTFEIAKANQTVNYTFEHLAQNQGTTFSSLPSQTDQGLNIVYTSADNSIVSTNGNTLSFDGIGSTTITATAIGGDNFNNYSTTFNVKSNDPNVVVYNGQGTFVKVTDLSDVTNGYYVITNEADLFLMTSNLSSSFLQSADVSVVNEKIENPSTANVWKIEANGASYTIYNEVVEKYVGWVSGNSAALSSSLTNNYKWSFTYVSDKFTVNNVATPTRQLSYNASFPRFAAYNNADQQELQLYKLMPAASTTWDGTAWSNGTPDLTKDVIIKGEVTIDTQLEAKTLTVSDAGGSIVVKSGAYLIVDGKIDNQAGLTGLVVENGANLIQNQNVANSGAITVNRDSKSMVRNDMTFWSSPVQQEAWQQTIRSFSPETLYNRFWTYNETTDEFSQILTSDTDSKLFEPGKGVSIRVKNTLPTGQNTIHNGAFLGVPFNGNVTVPVQFTANGYNLVGNPYASNINVEKFLLANENVNSLYFWTHQFPVGSSEYANNYAAFNVVGGVIPDLSNISVGQGFIVGLSQATPTVNFNNAMRTSQDAFFYKNSIAEKNRVWLSLSKESKTISQILLAYMDGATNDADNQIDAKVMQRGSSAIYSLINNEAYAIQGRSLPFKTDDVVKLGFEALEQGNYSINIEKVDGLFEKGQIVYLRDKELNQVHNLSESAYSFASKAGIFDTRFELVYTNKTLGTDELSKENVIVYTKNNTIVVDAKQNKISSVEVYDIQGRKIFVKDNIRTSVYQVGSSAKGVLVIKVLTEDGKVKTQKVINK</sequence>
<evidence type="ECO:0008006" key="4">
    <source>
        <dbReference type="Google" id="ProtNLM"/>
    </source>
</evidence>
<protein>
    <recommendedName>
        <fullName evidence="4">T9SS type A sorting domain-containing protein</fullName>
    </recommendedName>
</protein>
<dbReference type="RefSeq" id="WP_286493457.1">
    <property type="nucleotide sequence ID" value="NZ_JACAGJ010000004.1"/>
</dbReference>
<keyword evidence="1" id="KW-0732">Signal</keyword>
<reference evidence="2" key="1">
    <citation type="submission" date="2020-06" db="EMBL/GenBank/DDBJ databases">
        <authorList>
            <person name="Dong N."/>
        </authorList>
    </citation>
    <scope>NUCLEOTIDE SEQUENCE</scope>
    <source>
        <strain evidence="2">R655-4</strain>
    </source>
</reference>
<dbReference type="InterPro" id="IPR013783">
    <property type="entry name" value="Ig-like_fold"/>
</dbReference>
<organism evidence="2 3">
    <name type="scientific">Empedobacter brevis</name>
    <dbReference type="NCBI Taxonomy" id="247"/>
    <lineage>
        <taxon>Bacteria</taxon>
        <taxon>Pseudomonadati</taxon>
        <taxon>Bacteroidota</taxon>
        <taxon>Flavobacteriia</taxon>
        <taxon>Flavobacteriales</taxon>
        <taxon>Weeksellaceae</taxon>
        <taxon>Empedobacter</taxon>
    </lineage>
</organism>
<feature type="signal peptide" evidence="1">
    <location>
        <begin position="1"/>
        <end position="22"/>
    </location>
</feature>
<evidence type="ECO:0000313" key="2">
    <source>
        <dbReference type="EMBL" id="MDM1072857.1"/>
    </source>
</evidence>
<dbReference type="EMBL" id="JACAGJ010000004">
    <property type="protein sequence ID" value="MDM1072857.1"/>
    <property type="molecule type" value="Genomic_DNA"/>
</dbReference>
<name>A0AAJ1V8D1_9FLAO</name>
<comment type="caution">
    <text evidence="2">The sequence shown here is derived from an EMBL/GenBank/DDBJ whole genome shotgun (WGS) entry which is preliminary data.</text>
</comment>
<reference evidence="2" key="2">
    <citation type="journal article" date="2022" name="Sci. Total Environ.">
        <title>Prevalence, transmission, and molecular epidemiology of tet(X)-positive bacteria among humans, animals, and environmental niches in China: An epidemiological, and genomic-based study.</title>
        <authorList>
            <person name="Dong N."/>
            <person name="Zeng Y."/>
            <person name="Cai C."/>
            <person name="Sun C."/>
            <person name="Lu J."/>
            <person name="Liu C."/>
            <person name="Zhou H."/>
            <person name="Sun Q."/>
            <person name="Shu L."/>
            <person name="Wang H."/>
            <person name="Wang Y."/>
            <person name="Wang S."/>
            <person name="Wu C."/>
            <person name="Chan E.W."/>
            <person name="Chen G."/>
            <person name="Shen Z."/>
            <person name="Chen S."/>
            <person name="Zhang R."/>
        </authorList>
    </citation>
    <scope>NUCLEOTIDE SEQUENCE</scope>
    <source>
        <strain evidence="2">R655-4</strain>
    </source>
</reference>
<evidence type="ECO:0000313" key="3">
    <source>
        <dbReference type="Proteomes" id="UP001170959"/>
    </source>
</evidence>
<proteinExistence type="predicted"/>